<proteinExistence type="predicted"/>
<protein>
    <submittedName>
        <fullName evidence="1">Glyoxal oxidase-related protein</fullName>
    </submittedName>
</protein>
<sequence>MSIKFQAFFTIITLFSLVTLSQSENTDAPTSNLGGRWKLLQRSIGISAMHMQVLYNNKVVIFDRTDFGTSNISLPQHKCRTNDDYLKLDCSAHSVLYDIPSNTFRPLMVQTDTWCSSGAVDKDGTLVQTGGYHFGDHTIRLFTPCSSDNCDWVELKERLWDWRWYASNHVLPDNRIIVVGGREVFTYEFYPKDKDSLQSSFYLSFLKETRDDPTENNLYPFLHLLPDGNLFIFANKRSISLDYVNNKVVKEFPVIPGDDKRNYPSTGSSVLLPLRLKGGNGKIALPEAEVMVCGGAPDGAFIKSDMQKVFVEASRTCGRLKVTDPNPVWYMELMPMPRVLSDMLMLPTGDVILINGASHGTAGWDDATNPNFNPVLYSPNEKPTRRFTVLNPSKIPRMYHSSAVLSPDGRILVGGSNPHRIYNFTADPYPTEISLEAFYPPYLAKGNAMLRPKISSADTTMSYNKDFSVTFNLPLYNPKAGISVTLITPSFTTHSFAMNQRMVVLHVVSVEQLSTTGYKVNVNGPTTATVAPPGYYMMFVVHRGIPSHSVWVKVM</sequence>
<evidence type="ECO:0000313" key="2">
    <source>
        <dbReference type="Proteomes" id="UP001164539"/>
    </source>
</evidence>
<reference evidence="1 2" key="1">
    <citation type="journal article" date="2023" name="Science">
        <title>Complex scaffold remodeling in plant triterpene biosynthesis.</title>
        <authorList>
            <person name="De La Pena R."/>
            <person name="Hodgson H."/>
            <person name="Liu J.C."/>
            <person name="Stephenson M.J."/>
            <person name="Martin A.C."/>
            <person name="Owen C."/>
            <person name="Harkess A."/>
            <person name="Leebens-Mack J."/>
            <person name="Jimenez L.E."/>
            <person name="Osbourn A."/>
            <person name="Sattely E.S."/>
        </authorList>
    </citation>
    <scope>NUCLEOTIDE SEQUENCE [LARGE SCALE GENOMIC DNA]</scope>
    <source>
        <strain evidence="2">cv. JPN11</strain>
        <tissue evidence="1">Leaf</tissue>
    </source>
</reference>
<organism evidence="1 2">
    <name type="scientific">Melia azedarach</name>
    <name type="common">Chinaberry tree</name>
    <dbReference type="NCBI Taxonomy" id="155640"/>
    <lineage>
        <taxon>Eukaryota</taxon>
        <taxon>Viridiplantae</taxon>
        <taxon>Streptophyta</taxon>
        <taxon>Embryophyta</taxon>
        <taxon>Tracheophyta</taxon>
        <taxon>Spermatophyta</taxon>
        <taxon>Magnoliopsida</taxon>
        <taxon>eudicotyledons</taxon>
        <taxon>Gunneridae</taxon>
        <taxon>Pentapetalae</taxon>
        <taxon>rosids</taxon>
        <taxon>malvids</taxon>
        <taxon>Sapindales</taxon>
        <taxon>Meliaceae</taxon>
        <taxon>Melia</taxon>
    </lineage>
</organism>
<comment type="caution">
    <text evidence="1">The sequence shown here is derived from an EMBL/GenBank/DDBJ whole genome shotgun (WGS) entry which is preliminary data.</text>
</comment>
<evidence type="ECO:0000313" key="1">
    <source>
        <dbReference type="EMBL" id="KAJ4710635.1"/>
    </source>
</evidence>
<accession>A0ACC1XH15</accession>
<dbReference type="EMBL" id="CM051402">
    <property type="protein sequence ID" value="KAJ4710635.1"/>
    <property type="molecule type" value="Genomic_DNA"/>
</dbReference>
<dbReference type="Proteomes" id="UP001164539">
    <property type="component" value="Chromosome 9"/>
</dbReference>
<keyword evidence="2" id="KW-1185">Reference proteome</keyword>
<name>A0ACC1XH15_MELAZ</name>
<gene>
    <name evidence="1" type="ORF">OWV82_016794</name>
</gene>